<name>A0A0H2R1N4_9AGAM</name>
<feature type="transmembrane region" description="Helical" evidence="1">
    <location>
        <begin position="179"/>
        <end position="200"/>
    </location>
</feature>
<keyword evidence="1" id="KW-0472">Membrane</keyword>
<keyword evidence="3" id="KW-1185">Reference proteome</keyword>
<feature type="transmembrane region" description="Helical" evidence="1">
    <location>
        <begin position="221"/>
        <end position="244"/>
    </location>
</feature>
<gene>
    <name evidence="2" type="ORF">SCHPADRAFT_946726</name>
</gene>
<sequence length="346" mass="37350">MSQSFAPPESSADLWLERSNFSGELLGGIAYGVHLCVFATAMYFTLKAPKKDKISICMMVAISALFSLATIMVGCNTKFNEIMWIDGRDIPGGPNAWLNLEYNMVEGLLGNSAFVASSFIADGILIYRLFVIWGNNYFLLMPSILTLIASTVLGALATFQAAAPGSTFWSHTTVILILPYWSLSVSLNILISLAIVVRLLTSRRSVTKTLGAEHAKMYTSISAMIVESAAINSVTGLILIICYARESNVQNLLLPVYDHAICIAPELIALRVALGRAWSRETSRTVTSSLVIRRNGFSSEAASKLSGNTTAFSRTLASQSNLSKASSCADIEKLNRDGGFPDTSSS</sequence>
<accession>A0A0H2R1N4</accession>
<keyword evidence="1" id="KW-1133">Transmembrane helix</keyword>
<organism evidence="2 3">
    <name type="scientific">Schizopora paradoxa</name>
    <dbReference type="NCBI Taxonomy" id="27342"/>
    <lineage>
        <taxon>Eukaryota</taxon>
        <taxon>Fungi</taxon>
        <taxon>Dikarya</taxon>
        <taxon>Basidiomycota</taxon>
        <taxon>Agaricomycotina</taxon>
        <taxon>Agaricomycetes</taxon>
        <taxon>Hymenochaetales</taxon>
        <taxon>Schizoporaceae</taxon>
        <taxon>Schizopora</taxon>
    </lineage>
</organism>
<reference evidence="2 3" key="1">
    <citation type="submission" date="2015-04" db="EMBL/GenBank/DDBJ databases">
        <title>Complete genome sequence of Schizopora paradoxa KUC8140, a cosmopolitan wood degrader in East Asia.</title>
        <authorList>
            <consortium name="DOE Joint Genome Institute"/>
            <person name="Min B."/>
            <person name="Park H."/>
            <person name="Jang Y."/>
            <person name="Kim J.-J."/>
            <person name="Kim K.H."/>
            <person name="Pangilinan J."/>
            <person name="Lipzen A."/>
            <person name="Riley R."/>
            <person name="Grigoriev I.V."/>
            <person name="Spatafora J.W."/>
            <person name="Choi I.-G."/>
        </authorList>
    </citation>
    <scope>NUCLEOTIDE SEQUENCE [LARGE SCALE GENOMIC DNA]</scope>
    <source>
        <strain evidence="2 3">KUC8140</strain>
    </source>
</reference>
<dbReference type="InParanoid" id="A0A0H2R1N4"/>
<feature type="transmembrane region" description="Helical" evidence="1">
    <location>
        <begin position="108"/>
        <end position="130"/>
    </location>
</feature>
<evidence type="ECO:0000313" key="2">
    <source>
        <dbReference type="EMBL" id="KLO05655.1"/>
    </source>
</evidence>
<evidence type="ECO:0000313" key="3">
    <source>
        <dbReference type="Proteomes" id="UP000053477"/>
    </source>
</evidence>
<feature type="transmembrane region" description="Helical" evidence="1">
    <location>
        <begin position="25"/>
        <end position="44"/>
    </location>
</feature>
<dbReference type="OrthoDB" id="2796825at2759"/>
<proteinExistence type="predicted"/>
<feature type="transmembrane region" description="Helical" evidence="1">
    <location>
        <begin position="137"/>
        <end position="159"/>
    </location>
</feature>
<evidence type="ECO:0000256" key="1">
    <source>
        <dbReference type="SAM" id="Phobius"/>
    </source>
</evidence>
<feature type="transmembrane region" description="Helical" evidence="1">
    <location>
        <begin position="56"/>
        <end position="74"/>
    </location>
</feature>
<dbReference type="EMBL" id="KQ086280">
    <property type="protein sequence ID" value="KLO05655.1"/>
    <property type="molecule type" value="Genomic_DNA"/>
</dbReference>
<dbReference type="Proteomes" id="UP000053477">
    <property type="component" value="Unassembled WGS sequence"/>
</dbReference>
<keyword evidence="1" id="KW-0812">Transmembrane</keyword>
<dbReference type="AlphaFoldDB" id="A0A0H2R1N4"/>
<protein>
    <submittedName>
        <fullName evidence="2">Uncharacterized protein</fullName>
    </submittedName>
</protein>